<proteinExistence type="predicted"/>
<evidence type="ECO:0000313" key="3">
    <source>
        <dbReference type="Proteomes" id="UP000485058"/>
    </source>
</evidence>
<evidence type="ECO:0000256" key="1">
    <source>
        <dbReference type="SAM" id="MobiDB-lite"/>
    </source>
</evidence>
<evidence type="ECO:0000313" key="2">
    <source>
        <dbReference type="EMBL" id="GFH15596.1"/>
    </source>
</evidence>
<organism evidence="2 3">
    <name type="scientific">Haematococcus lacustris</name>
    <name type="common">Green alga</name>
    <name type="synonym">Haematococcus pluvialis</name>
    <dbReference type="NCBI Taxonomy" id="44745"/>
    <lineage>
        <taxon>Eukaryota</taxon>
        <taxon>Viridiplantae</taxon>
        <taxon>Chlorophyta</taxon>
        <taxon>core chlorophytes</taxon>
        <taxon>Chlorophyceae</taxon>
        <taxon>CS clade</taxon>
        <taxon>Chlamydomonadales</taxon>
        <taxon>Haematococcaceae</taxon>
        <taxon>Haematococcus</taxon>
    </lineage>
</organism>
<keyword evidence="3" id="KW-1185">Reference proteome</keyword>
<name>A0A699Z8S0_HAELA</name>
<protein>
    <submittedName>
        <fullName evidence="2">Uncharacterized protein</fullName>
    </submittedName>
</protein>
<feature type="region of interest" description="Disordered" evidence="1">
    <location>
        <begin position="149"/>
        <end position="193"/>
    </location>
</feature>
<reference evidence="2 3" key="1">
    <citation type="submission" date="2020-02" db="EMBL/GenBank/DDBJ databases">
        <title>Draft genome sequence of Haematococcus lacustris strain NIES-144.</title>
        <authorList>
            <person name="Morimoto D."/>
            <person name="Nakagawa S."/>
            <person name="Yoshida T."/>
            <person name="Sawayama S."/>
        </authorList>
    </citation>
    <scope>NUCLEOTIDE SEQUENCE [LARGE SCALE GENOMIC DNA]</scope>
    <source>
        <strain evidence="2 3">NIES-144</strain>
    </source>
</reference>
<gene>
    <name evidence="2" type="ORF">HaLaN_11848</name>
</gene>
<comment type="caution">
    <text evidence="2">The sequence shown here is derived from an EMBL/GenBank/DDBJ whole genome shotgun (WGS) entry which is preliminary data.</text>
</comment>
<dbReference type="Proteomes" id="UP000485058">
    <property type="component" value="Unassembled WGS sequence"/>
</dbReference>
<feature type="non-terminal residue" evidence="2">
    <location>
        <position position="490"/>
    </location>
</feature>
<feature type="compositionally biased region" description="Low complexity" evidence="1">
    <location>
        <begin position="159"/>
        <end position="173"/>
    </location>
</feature>
<accession>A0A699Z8S0</accession>
<dbReference type="AlphaFoldDB" id="A0A699Z8S0"/>
<dbReference type="EMBL" id="BLLF01000872">
    <property type="protein sequence ID" value="GFH15596.1"/>
    <property type="molecule type" value="Genomic_DNA"/>
</dbReference>
<sequence>MMSLGEPIPPRRPLPSKELNTVLFASCIQDSLSSHLANHSHVWHPRICCLHAHSKYQGCASAEQGHGKVQTAAAVAVHQDLGAKRAAMTTMGMDNSPMGIDTSGAPLAPVTGYTTTTTTMRPTLQSTAANVIGALSTSANDAAAEYDARLAHPGSPGDAHPSATHSHTTHPPSGLAQPSGMSSSSAAQILAQHEAMSEQAAAAGKQFMAGVPVHTIVHHGEDGAPHVGSAAAATHVVRSAADTMAHAGQTAVHTAQSAVDKATHSLQSLKVSGSSTSSTGPSLSDKAADLAHQAAASGAAAAAPVIAAAHHAADSATSAASHTAAKAAGATNAASDAASTATGRVAAAAQSAVSAAREAAGSAVAAGAKALHLDHSPDAAVTSSEAVKSTSPTLAGRAAGVMHQVTDTAAALAHTVSHAATEAVHNIRGAGHSETADKARGAAAAGQGIIATIAHTLAEFAGGIGDAGKDAVSVTTHAAADTSNAAVSAA</sequence>